<organism evidence="1 2">
    <name type="scientific">Paenibacillus anaericanus</name>
    <dbReference type="NCBI Taxonomy" id="170367"/>
    <lineage>
        <taxon>Bacteria</taxon>
        <taxon>Bacillati</taxon>
        <taxon>Bacillota</taxon>
        <taxon>Bacilli</taxon>
        <taxon>Bacillales</taxon>
        <taxon>Paenibacillaceae</taxon>
        <taxon>Paenibacillus</taxon>
    </lineage>
</organism>
<gene>
    <name evidence="1" type="ORF">EJP82_26515</name>
</gene>
<keyword evidence="2" id="KW-1185">Reference proteome</keyword>
<dbReference type="EMBL" id="RZNY01000049">
    <property type="protein sequence ID" value="RUT39250.1"/>
    <property type="molecule type" value="Genomic_DNA"/>
</dbReference>
<dbReference type="Pfam" id="PF13646">
    <property type="entry name" value="HEAT_2"/>
    <property type="match status" value="1"/>
</dbReference>
<dbReference type="OrthoDB" id="2655295at2"/>
<reference evidence="1 2" key="1">
    <citation type="submission" date="2018-12" db="EMBL/GenBank/DDBJ databases">
        <authorList>
            <person name="Sun L."/>
            <person name="Chen Z."/>
        </authorList>
    </citation>
    <scope>NUCLEOTIDE SEQUENCE [LARGE SCALE GENOMIC DNA]</scope>
    <source>
        <strain evidence="1 2">DSM 15890</strain>
    </source>
</reference>
<evidence type="ECO:0000313" key="1">
    <source>
        <dbReference type="EMBL" id="RUT39250.1"/>
    </source>
</evidence>
<dbReference type="AlphaFoldDB" id="A0A3S1JXQ6"/>
<name>A0A3S1JXQ6_9BACL</name>
<sequence length="158" mass="18723">MKIRRRLNILNQEEEIIEVPVTYEDLKKSANRNANWRERLEAVEELGQSQWNNQQTIDLLTRIMANDSVYRVQEAAYHNLKRFGQPVQLPAKNKGELIKGLTKILVRIKKSLPEGHTYEEFKEKLKKMRIDIYDTYEGNKGDEFDKWLEATWTSLSKK</sequence>
<comment type="caution">
    <text evidence="1">The sequence shown here is derived from an EMBL/GenBank/DDBJ whole genome shotgun (WGS) entry which is preliminary data.</text>
</comment>
<accession>A0A3S1JXQ6</accession>
<proteinExistence type="predicted"/>
<protein>
    <submittedName>
        <fullName evidence="1">HEAT repeat domain-containing protein</fullName>
    </submittedName>
</protein>
<evidence type="ECO:0000313" key="2">
    <source>
        <dbReference type="Proteomes" id="UP000279446"/>
    </source>
</evidence>
<dbReference type="Proteomes" id="UP000279446">
    <property type="component" value="Unassembled WGS sequence"/>
</dbReference>